<sequence>MASSVNFAQNTYSGEVLNDLLTYTAQGNDTYKEGLIHIKSGIQFKYTIPTIQLGKVIQDNVPTPNSTHGAGAGTTGGLNQYTFTERYLEPQEFMVYLEFNPRDYEKYYKFAQPEGNLVFRDLDPKVQAKMLRLLMDRKNEYIGESIWCSAKGGSAAAKITAPEGCTTIGGENAGGPMKYFDGAIKRILANTATDATDVEKAGGQVIIAGTTELSTGASVEAALNAMWKKCPKQIRKKAGLVFVCGWDIWDLYDQYLSDKTVKYSDNTKVNDYRFKGKRIVPIVGIPEHTIVLGEFTTGMESNLWMGVDYANDAEVVKVERLQANSELYFFQMRMKMDVNIVRPAEIVAWTAYKNTVVSGG</sequence>
<dbReference type="RefSeq" id="WP_070612599.1">
    <property type="nucleotide sequence ID" value="NZ_JADMWJ010000013.1"/>
</dbReference>
<proteinExistence type="predicted"/>
<accession>A0AAP3SS85</accession>
<name>A0AAP3SS85_BACOV</name>
<reference evidence="1" key="1">
    <citation type="submission" date="2022-10" db="EMBL/GenBank/DDBJ databases">
        <title>Human gut microbiome strain richness.</title>
        <authorList>
            <person name="Chen-Liaw A."/>
        </authorList>
    </citation>
    <scope>NUCLEOTIDE SEQUENCE</scope>
    <source>
        <strain evidence="1">F7_m1001271B151109d0_201107</strain>
    </source>
</reference>
<dbReference type="AlphaFoldDB" id="A0AAP3SS85"/>
<evidence type="ECO:0000313" key="1">
    <source>
        <dbReference type="EMBL" id="MDC2409735.1"/>
    </source>
</evidence>
<gene>
    <name evidence="1" type="ORF">PO240_17850</name>
</gene>
<comment type="caution">
    <text evidence="1">The sequence shown here is derived from an EMBL/GenBank/DDBJ whole genome shotgun (WGS) entry which is preliminary data.</text>
</comment>
<dbReference type="EMBL" id="JAQNWR010000013">
    <property type="protein sequence ID" value="MDC2409735.1"/>
    <property type="molecule type" value="Genomic_DNA"/>
</dbReference>
<organism evidence="1 2">
    <name type="scientific">Bacteroides ovatus</name>
    <dbReference type="NCBI Taxonomy" id="28116"/>
    <lineage>
        <taxon>Bacteria</taxon>
        <taxon>Pseudomonadati</taxon>
        <taxon>Bacteroidota</taxon>
        <taxon>Bacteroidia</taxon>
        <taxon>Bacteroidales</taxon>
        <taxon>Bacteroidaceae</taxon>
        <taxon>Bacteroides</taxon>
    </lineage>
</organism>
<evidence type="ECO:0000313" key="2">
    <source>
        <dbReference type="Proteomes" id="UP001214017"/>
    </source>
</evidence>
<dbReference type="Proteomes" id="UP001214017">
    <property type="component" value="Unassembled WGS sequence"/>
</dbReference>
<protein>
    <submittedName>
        <fullName evidence="1">Uncharacterized protein</fullName>
    </submittedName>
</protein>